<reference evidence="10 11" key="1">
    <citation type="submission" date="2018-09" db="EMBL/GenBank/DDBJ databases">
        <authorList>
            <consortium name="Pathogen Informatics"/>
        </authorList>
    </citation>
    <scope>NUCLEOTIDE SEQUENCE [LARGE SCALE GENOMIC DNA]</scope>
    <source>
        <strain evidence="10 11">OH-22767</strain>
    </source>
</reference>
<evidence type="ECO:0000313" key="10">
    <source>
        <dbReference type="EMBL" id="SZD70967.1"/>
    </source>
</evidence>
<feature type="domain" description="ABC3 transporter permease C-terminal" evidence="8">
    <location>
        <begin position="279"/>
        <end position="405"/>
    </location>
</feature>
<keyword evidence="4 7" id="KW-0812">Transmembrane</keyword>
<name>A0A383TUE4_9FLAO</name>
<keyword evidence="11" id="KW-1185">Reference proteome</keyword>
<feature type="transmembrane region" description="Helical" evidence="7">
    <location>
        <begin position="329"/>
        <end position="357"/>
    </location>
</feature>
<evidence type="ECO:0000256" key="3">
    <source>
        <dbReference type="ARBA" id="ARBA00022475"/>
    </source>
</evidence>
<evidence type="ECO:0000256" key="4">
    <source>
        <dbReference type="ARBA" id="ARBA00022692"/>
    </source>
</evidence>
<organism evidence="10 11">
    <name type="scientific">Candidatus Ornithobacterium hominis</name>
    <dbReference type="NCBI Taxonomy" id="2497989"/>
    <lineage>
        <taxon>Bacteria</taxon>
        <taxon>Pseudomonadati</taxon>
        <taxon>Bacteroidota</taxon>
        <taxon>Flavobacteriia</taxon>
        <taxon>Flavobacteriales</taxon>
        <taxon>Weeksellaceae</taxon>
        <taxon>Ornithobacterium</taxon>
    </lineage>
</organism>
<evidence type="ECO:0000256" key="1">
    <source>
        <dbReference type="ARBA" id="ARBA00004651"/>
    </source>
</evidence>
<protein>
    <submittedName>
        <fullName evidence="10">Outer membrane-specific lipoprotein transporter subunit LolE</fullName>
    </submittedName>
</protein>
<keyword evidence="6 7" id="KW-0472">Membrane</keyword>
<dbReference type="RefSeq" id="WP_119058690.1">
    <property type="nucleotide sequence ID" value="NZ_UNSC01000001.1"/>
</dbReference>
<feature type="transmembrane region" description="Helical" evidence="7">
    <location>
        <begin position="377"/>
        <end position="400"/>
    </location>
</feature>
<evidence type="ECO:0000259" key="8">
    <source>
        <dbReference type="Pfam" id="PF02687"/>
    </source>
</evidence>
<dbReference type="GO" id="GO:0044874">
    <property type="term" value="P:lipoprotein localization to outer membrane"/>
    <property type="evidence" value="ECO:0007669"/>
    <property type="project" value="TreeGrafter"/>
</dbReference>
<evidence type="ECO:0000256" key="5">
    <source>
        <dbReference type="ARBA" id="ARBA00022989"/>
    </source>
</evidence>
<sequence length="413" mass="46537">MNFSWFFAQKIAWNSKGSPSLSQKIVRIGQIAVALGTIVALITLSTGIGAKKEIKEKLADFNGHITIQPYNTNLSYNSDSIALPQKYYPHFSLTEIQHIQATATKSGIIRTEKSFDGVLLKGMDKNFDKNRFQKFILKGQIPDFSQNEISSRVLISQKLANNFYLDIDSTFNMVFLNEKQLHAQPIYRKFTVNGIYTTDISEFDDLYVIGDIRQVQKLNGWGEDFVGGFELFVKNINGDLEQIKAHINKEISYNQIAAAATDQFPAINEWISIFDTNIFIILFIMMIVVVINMIMVILILILERTSAIGILKTLGANNRQIMRIFVHQALFIMIPGLVAGNLMALGLLLIQNYFGVIQLPPENYFISKAPVYLSWEIFLLVNLGAIIITALVLYLPSLLIRKISPNKAIKISG</sequence>
<comment type="similarity">
    <text evidence="2">Belongs to the ABC-4 integral membrane protein family. LolC/E subfamily.</text>
</comment>
<gene>
    <name evidence="10" type="ORF">SAMEA104719789_00058</name>
</gene>
<dbReference type="GO" id="GO:0098797">
    <property type="term" value="C:plasma membrane protein complex"/>
    <property type="evidence" value="ECO:0007669"/>
    <property type="project" value="TreeGrafter"/>
</dbReference>
<proteinExistence type="inferred from homology"/>
<dbReference type="AlphaFoldDB" id="A0A383TUE4"/>
<dbReference type="InterPro" id="IPR003838">
    <property type="entry name" value="ABC3_permease_C"/>
</dbReference>
<feature type="transmembrane region" description="Helical" evidence="7">
    <location>
        <begin position="278"/>
        <end position="302"/>
    </location>
</feature>
<keyword evidence="5 7" id="KW-1133">Transmembrane helix</keyword>
<comment type="subcellular location">
    <subcellularLocation>
        <location evidence="1">Cell membrane</location>
        <topology evidence="1">Multi-pass membrane protein</topology>
    </subcellularLocation>
</comment>
<accession>A0A383TUE4</accession>
<dbReference type="EMBL" id="UNSC01000001">
    <property type="protein sequence ID" value="SZD70967.1"/>
    <property type="molecule type" value="Genomic_DNA"/>
</dbReference>
<dbReference type="PANTHER" id="PTHR30489">
    <property type="entry name" value="LIPOPROTEIN-RELEASING SYSTEM TRANSMEMBRANE PROTEIN LOLE"/>
    <property type="match status" value="1"/>
</dbReference>
<evidence type="ECO:0000256" key="2">
    <source>
        <dbReference type="ARBA" id="ARBA00005236"/>
    </source>
</evidence>
<evidence type="ECO:0000313" key="11">
    <source>
        <dbReference type="Proteomes" id="UP000262142"/>
    </source>
</evidence>
<keyword evidence="3" id="KW-1003">Cell membrane</keyword>
<dbReference type="Proteomes" id="UP000262142">
    <property type="component" value="Unassembled WGS sequence"/>
</dbReference>
<dbReference type="Pfam" id="PF12704">
    <property type="entry name" value="MacB_PCD"/>
    <property type="match status" value="1"/>
</dbReference>
<dbReference type="OrthoDB" id="1522670at2"/>
<feature type="domain" description="MacB-like periplasmic core" evidence="9">
    <location>
        <begin position="31"/>
        <end position="235"/>
    </location>
</feature>
<evidence type="ECO:0000256" key="6">
    <source>
        <dbReference type="ARBA" id="ARBA00023136"/>
    </source>
</evidence>
<dbReference type="InterPro" id="IPR051447">
    <property type="entry name" value="Lipoprotein-release_system"/>
</dbReference>
<dbReference type="InterPro" id="IPR025857">
    <property type="entry name" value="MacB_PCD"/>
</dbReference>
<dbReference type="Pfam" id="PF02687">
    <property type="entry name" value="FtsX"/>
    <property type="match status" value="1"/>
</dbReference>
<dbReference type="PANTHER" id="PTHR30489:SF0">
    <property type="entry name" value="LIPOPROTEIN-RELEASING SYSTEM TRANSMEMBRANE PROTEIN LOLE"/>
    <property type="match status" value="1"/>
</dbReference>
<evidence type="ECO:0000259" key="9">
    <source>
        <dbReference type="Pfam" id="PF12704"/>
    </source>
</evidence>
<evidence type="ECO:0000256" key="7">
    <source>
        <dbReference type="SAM" id="Phobius"/>
    </source>
</evidence>
<keyword evidence="10" id="KW-0449">Lipoprotein</keyword>